<dbReference type="PATRIC" id="fig|888055.3.peg.2031"/>
<dbReference type="HOGENOM" id="CLU_2601780_0_0_0"/>
<proteinExistence type="predicted"/>
<sequence length="79" mass="9105">MSANVDLEKVAALIGESIDFVRVNLQEGTLLIDGEPIGYAVKKKETQKNFFYIVDPIRFVKYIKELRKSLVELEEMEIK</sequence>
<dbReference type="Proteomes" id="UP000016626">
    <property type="component" value="Unassembled WGS sequence"/>
</dbReference>
<dbReference type="EMBL" id="AWVM01000106">
    <property type="protein sequence ID" value="ERK48087.1"/>
    <property type="molecule type" value="Genomic_DNA"/>
</dbReference>
<dbReference type="AlphaFoldDB" id="U2RBI7"/>
<reference evidence="1 2" key="1">
    <citation type="submission" date="2013-06" db="EMBL/GenBank/DDBJ databases">
        <authorList>
            <person name="Weinstock G."/>
            <person name="Sodergren E."/>
            <person name="Lobos E.A."/>
            <person name="Fulton L."/>
            <person name="Fulton R."/>
            <person name="Courtney L."/>
            <person name="Fronick C."/>
            <person name="O'Laughlin M."/>
            <person name="Godfrey J."/>
            <person name="Wilson R.M."/>
            <person name="Miner T."/>
            <person name="Farmer C."/>
            <person name="Delehaunty K."/>
            <person name="Cordes M."/>
            <person name="Minx P."/>
            <person name="Tomlinson C."/>
            <person name="Chen J."/>
            <person name="Wollam A."/>
            <person name="Pepin K.H."/>
            <person name="Bhonagiri V."/>
            <person name="Zhang X."/>
            <person name="Warren W."/>
            <person name="Mitreva M."/>
            <person name="Mardis E.R."/>
            <person name="Wilson R.K."/>
        </authorList>
    </citation>
    <scope>NUCLEOTIDE SEQUENCE [LARGE SCALE GENOMIC DNA]</scope>
    <source>
        <strain evidence="1 2">F0279</strain>
    </source>
</reference>
<gene>
    <name evidence="1" type="ORF">HMPREF9015_02112</name>
</gene>
<organism evidence="1 2">
    <name type="scientific">Leptotrichia wadei (strain F0279)</name>
    <dbReference type="NCBI Taxonomy" id="888055"/>
    <lineage>
        <taxon>Bacteria</taxon>
        <taxon>Fusobacteriati</taxon>
        <taxon>Fusobacteriota</taxon>
        <taxon>Fusobacteriia</taxon>
        <taxon>Fusobacteriales</taxon>
        <taxon>Leptotrichiaceae</taxon>
        <taxon>Leptotrichia</taxon>
    </lineage>
</organism>
<evidence type="ECO:0000313" key="2">
    <source>
        <dbReference type="Proteomes" id="UP000016626"/>
    </source>
</evidence>
<comment type="caution">
    <text evidence="1">The sequence shown here is derived from an EMBL/GenBank/DDBJ whole genome shotgun (WGS) entry which is preliminary data.</text>
</comment>
<dbReference type="RefSeq" id="WP_021747056.1">
    <property type="nucleotide sequence ID" value="NZ_KI271424.1"/>
</dbReference>
<evidence type="ECO:0000313" key="1">
    <source>
        <dbReference type="EMBL" id="ERK48087.1"/>
    </source>
</evidence>
<name>U2RBI7_LEPWF</name>
<protein>
    <submittedName>
        <fullName evidence="1">Uncharacterized protein</fullName>
    </submittedName>
</protein>
<accession>U2RBI7</accession>